<dbReference type="InterPro" id="IPR000644">
    <property type="entry name" value="CBS_dom"/>
</dbReference>
<keyword evidence="1 2" id="KW-0129">CBS domain</keyword>
<gene>
    <name evidence="4" type="ORF">RMSM_04130</name>
</gene>
<keyword evidence="5" id="KW-1185">Reference proteome</keyword>
<proteinExistence type="predicted"/>
<evidence type="ECO:0000313" key="5">
    <source>
        <dbReference type="Proteomes" id="UP000011991"/>
    </source>
</evidence>
<evidence type="ECO:0000256" key="1">
    <source>
        <dbReference type="ARBA" id="ARBA00023122"/>
    </source>
</evidence>
<dbReference type="Pfam" id="PF00571">
    <property type="entry name" value="CBS"/>
    <property type="match status" value="2"/>
</dbReference>
<dbReference type="PATRIC" id="fig|1265738.3.peg.4135"/>
<feature type="domain" description="CBS" evidence="3">
    <location>
        <begin position="50"/>
        <end position="113"/>
    </location>
</feature>
<dbReference type="InterPro" id="IPR046342">
    <property type="entry name" value="CBS_dom_sf"/>
</dbReference>
<dbReference type="AlphaFoldDB" id="M5RYF0"/>
<dbReference type="Proteomes" id="UP000011991">
    <property type="component" value="Unassembled WGS sequence"/>
</dbReference>
<reference evidence="4 5" key="1">
    <citation type="journal article" date="2013" name="Mar. Genomics">
        <title>Expression of sulfatases in Rhodopirellula baltica and the diversity of sulfatases in the genus Rhodopirellula.</title>
        <authorList>
            <person name="Wegner C.E."/>
            <person name="Richter-Heitmann T."/>
            <person name="Klindworth A."/>
            <person name="Klockow C."/>
            <person name="Richter M."/>
            <person name="Achstetter T."/>
            <person name="Glockner F.O."/>
            <person name="Harder J."/>
        </authorList>
    </citation>
    <scope>NUCLEOTIDE SEQUENCE [LARGE SCALE GENOMIC DNA]</scope>
    <source>
        <strain evidence="4 5">SM1</strain>
    </source>
</reference>
<dbReference type="PROSITE" id="PS51371">
    <property type="entry name" value="CBS"/>
    <property type="match status" value="2"/>
</dbReference>
<dbReference type="PANTHER" id="PTHR43080">
    <property type="entry name" value="CBS DOMAIN-CONTAINING PROTEIN CBSX3, MITOCHONDRIAL"/>
    <property type="match status" value="1"/>
</dbReference>
<dbReference type="SUPFAM" id="SSF54631">
    <property type="entry name" value="CBS-domain pair"/>
    <property type="match status" value="1"/>
</dbReference>
<accession>M5RYF0</accession>
<dbReference type="InterPro" id="IPR051257">
    <property type="entry name" value="Diverse_CBS-Domain"/>
</dbReference>
<feature type="domain" description="CBS" evidence="3">
    <location>
        <begin position="122"/>
        <end position="180"/>
    </location>
</feature>
<organism evidence="4 5">
    <name type="scientific">Rhodopirellula maiorica SM1</name>
    <dbReference type="NCBI Taxonomy" id="1265738"/>
    <lineage>
        <taxon>Bacteria</taxon>
        <taxon>Pseudomonadati</taxon>
        <taxon>Planctomycetota</taxon>
        <taxon>Planctomycetia</taxon>
        <taxon>Pirellulales</taxon>
        <taxon>Pirellulaceae</taxon>
        <taxon>Novipirellula</taxon>
    </lineage>
</organism>
<dbReference type="EMBL" id="ANOG01000593">
    <property type="protein sequence ID" value="EMI18959.1"/>
    <property type="molecule type" value="Genomic_DNA"/>
</dbReference>
<dbReference type="PANTHER" id="PTHR43080:SF26">
    <property type="entry name" value="REGULATORY PROTEIN"/>
    <property type="match status" value="1"/>
</dbReference>
<dbReference type="Gene3D" id="3.10.580.10">
    <property type="entry name" value="CBS-domain"/>
    <property type="match status" value="1"/>
</dbReference>
<dbReference type="SMART" id="SM00116">
    <property type="entry name" value="CBS"/>
    <property type="match status" value="2"/>
</dbReference>
<evidence type="ECO:0000259" key="3">
    <source>
        <dbReference type="PROSITE" id="PS51371"/>
    </source>
</evidence>
<protein>
    <submittedName>
        <fullName evidence="4">Cystathionine beta-synthase, core domain protein</fullName>
    </submittedName>
</protein>
<sequence length="203" mass="23077">MPLTASATGGVAWYAVSKVMEGIGMNVHHFIDRGIRTMTTVASPTARDLMNRDVWTISPDMHLADIVAFLQKHNISNAPVTQKNGDQKRLLGFVSEGDCLEFLANDLFYGNPSPTQTAETIMKRHPTCVTPETDIFTLTSIFMSHQYRHLPVVDGPMLMGIVSRRDILKSLDRFYREWSETRDHERFPVDLHEIMNLRFLVAK</sequence>
<evidence type="ECO:0000313" key="4">
    <source>
        <dbReference type="EMBL" id="EMI18959.1"/>
    </source>
</evidence>
<evidence type="ECO:0000256" key="2">
    <source>
        <dbReference type="PROSITE-ProRule" id="PRU00703"/>
    </source>
</evidence>
<comment type="caution">
    <text evidence="4">The sequence shown here is derived from an EMBL/GenBank/DDBJ whole genome shotgun (WGS) entry which is preliminary data.</text>
</comment>
<name>M5RYF0_9BACT</name>